<feature type="domain" description="DUF58" evidence="2">
    <location>
        <begin position="206"/>
        <end position="371"/>
    </location>
</feature>
<organism evidence="3 4">
    <name type="scientific">Puia dinghuensis</name>
    <dbReference type="NCBI Taxonomy" id="1792502"/>
    <lineage>
        <taxon>Bacteria</taxon>
        <taxon>Pseudomonadati</taxon>
        <taxon>Bacteroidota</taxon>
        <taxon>Chitinophagia</taxon>
        <taxon>Chitinophagales</taxon>
        <taxon>Chitinophagaceae</taxon>
        <taxon>Puia</taxon>
    </lineage>
</organism>
<dbReference type="PANTHER" id="PTHR33608">
    <property type="entry name" value="BLL2464 PROTEIN"/>
    <property type="match status" value="1"/>
</dbReference>
<evidence type="ECO:0000259" key="2">
    <source>
        <dbReference type="Pfam" id="PF01882"/>
    </source>
</evidence>
<protein>
    <recommendedName>
        <fullName evidence="2">DUF58 domain-containing protein</fullName>
    </recommendedName>
</protein>
<keyword evidence="1" id="KW-1133">Transmembrane helix</keyword>
<sequence>MLKRFYISLYFSRRFYWLFVGIILVFVVSYGVPFLFTVGQLLLLFFAVVTVLDYFVLFLRKAPVPVRRDVGDRMSNGDNNTVALQVKNDYPFPIRLRIIDELPDQFQLRDFSLYADLKAGEVRALDYQLRPKERGEYVFYNINVFIKSPFGLLIRRSIIEAKTMVRVLPSYLALRQYALLAASHNLAESGIKRIRKLGHSLEFEQIKEYVTGDDIRSLNWKATARKGGQLMVNTFTDEKSQQVYCLIDKGRVMKMPFDGMSLLDYAINAALVLSHVALIRQDKAGLLTFGDQIGTFLPADRKSMQMSSILEILYNQQTRWQETDYEKVYAMVRTRITQRSLIVLFTNFESLSGLERQMPYIRAIARRHLLLIVFFENTGLQQIREQEATDIEGVYVKTIADKFAYEKRLIVKELNQHGIATILTAPEHLTIQTVNKYLEIKARLAI</sequence>
<proteinExistence type="predicted"/>
<gene>
    <name evidence="3" type="ORF">GCM10011511_08860</name>
</gene>
<dbReference type="SUPFAM" id="SSF53300">
    <property type="entry name" value="vWA-like"/>
    <property type="match status" value="1"/>
</dbReference>
<dbReference type="EMBL" id="BMJC01000001">
    <property type="protein sequence ID" value="GGA87958.1"/>
    <property type="molecule type" value="Genomic_DNA"/>
</dbReference>
<dbReference type="Proteomes" id="UP000607559">
    <property type="component" value="Unassembled WGS sequence"/>
</dbReference>
<dbReference type="PANTHER" id="PTHR33608:SF3">
    <property type="entry name" value="SLR2013 PROTEIN"/>
    <property type="match status" value="1"/>
</dbReference>
<name>A0A8J2XR72_9BACT</name>
<keyword evidence="1" id="KW-0812">Transmembrane</keyword>
<dbReference type="Pfam" id="PF01882">
    <property type="entry name" value="DUF58"/>
    <property type="match status" value="1"/>
</dbReference>
<feature type="transmembrane region" description="Helical" evidence="1">
    <location>
        <begin position="15"/>
        <end position="36"/>
    </location>
</feature>
<dbReference type="RefSeq" id="WP_188928947.1">
    <property type="nucleotide sequence ID" value="NZ_BMJC01000001.1"/>
</dbReference>
<evidence type="ECO:0000313" key="3">
    <source>
        <dbReference type="EMBL" id="GGA87958.1"/>
    </source>
</evidence>
<evidence type="ECO:0000256" key="1">
    <source>
        <dbReference type="SAM" id="Phobius"/>
    </source>
</evidence>
<reference evidence="3" key="1">
    <citation type="journal article" date="2014" name="Int. J. Syst. Evol. Microbiol.">
        <title>Complete genome sequence of Corynebacterium casei LMG S-19264T (=DSM 44701T), isolated from a smear-ripened cheese.</title>
        <authorList>
            <consortium name="US DOE Joint Genome Institute (JGI-PGF)"/>
            <person name="Walter F."/>
            <person name="Albersmeier A."/>
            <person name="Kalinowski J."/>
            <person name="Ruckert C."/>
        </authorList>
    </citation>
    <scope>NUCLEOTIDE SEQUENCE</scope>
    <source>
        <strain evidence="3">CGMCC 1.15448</strain>
    </source>
</reference>
<evidence type="ECO:0000313" key="4">
    <source>
        <dbReference type="Proteomes" id="UP000607559"/>
    </source>
</evidence>
<dbReference type="InterPro" id="IPR036465">
    <property type="entry name" value="vWFA_dom_sf"/>
</dbReference>
<comment type="caution">
    <text evidence="3">The sequence shown here is derived from an EMBL/GenBank/DDBJ whole genome shotgun (WGS) entry which is preliminary data.</text>
</comment>
<reference evidence="3" key="2">
    <citation type="submission" date="2020-09" db="EMBL/GenBank/DDBJ databases">
        <authorList>
            <person name="Sun Q."/>
            <person name="Zhou Y."/>
        </authorList>
    </citation>
    <scope>NUCLEOTIDE SEQUENCE</scope>
    <source>
        <strain evidence="3">CGMCC 1.15448</strain>
    </source>
</reference>
<keyword evidence="1" id="KW-0472">Membrane</keyword>
<feature type="transmembrane region" description="Helical" evidence="1">
    <location>
        <begin position="42"/>
        <end position="59"/>
    </location>
</feature>
<keyword evidence="4" id="KW-1185">Reference proteome</keyword>
<dbReference type="InterPro" id="IPR002881">
    <property type="entry name" value="DUF58"/>
</dbReference>
<accession>A0A8J2XR72</accession>
<dbReference type="AlphaFoldDB" id="A0A8J2XR72"/>